<comment type="caution">
    <text evidence="1">The sequence shown here is derived from an EMBL/GenBank/DDBJ whole genome shotgun (WGS) entry which is preliminary data.</text>
</comment>
<reference evidence="1 2" key="1">
    <citation type="journal article" date="2015" name="Nature">
        <title>rRNA introns, odd ribosomes, and small enigmatic genomes across a large radiation of phyla.</title>
        <authorList>
            <person name="Brown C.T."/>
            <person name="Hug L.A."/>
            <person name="Thomas B.C."/>
            <person name="Sharon I."/>
            <person name="Castelle C.J."/>
            <person name="Singh A."/>
            <person name="Wilkins M.J."/>
            <person name="Williams K.H."/>
            <person name="Banfield J.F."/>
        </authorList>
    </citation>
    <scope>NUCLEOTIDE SEQUENCE [LARGE SCALE GENOMIC DNA]</scope>
</reference>
<evidence type="ECO:0000313" key="1">
    <source>
        <dbReference type="EMBL" id="KKQ24733.1"/>
    </source>
</evidence>
<evidence type="ECO:0000313" key="2">
    <source>
        <dbReference type="Proteomes" id="UP000034917"/>
    </source>
</evidence>
<gene>
    <name evidence="1" type="ORF">US40_C0014G0018</name>
</gene>
<proteinExistence type="predicted"/>
<dbReference type="EMBL" id="LBSV01000014">
    <property type="protein sequence ID" value="KKQ24733.1"/>
    <property type="molecule type" value="Genomic_DNA"/>
</dbReference>
<name>A0A0G0G0K9_9BACT</name>
<dbReference type="AlphaFoldDB" id="A0A0G0G0K9"/>
<sequence length="104" mass="12061">MINLSKKAQTEVINEIEKQASANIMQFSTVLPVENYANDPRIALTSVHFPKNFFKEAIFDKILKPLKQISPDHYYYPSDSLHLTIKNIRLINDPPTFNEEDVIR</sequence>
<organism evidence="1 2">
    <name type="scientific">Candidatus Roizmanbacteria bacterium GW2011_GWC2_37_13</name>
    <dbReference type="NCBI Taxonomy" id="1618486"/>
    <lineage>
        <taxon>Bacteria</taxon>
        <taxon>Candidatus Roizmaniibacteriota</taxon>
    </lineage>
</organism>
<protein>
    <submittedName>
        <fullName evidence="1">Uncharacterized protein</fullName>
    </submittedName>
</protein>
<accession>A0A0G0G0K9</accession>
<dbReference type="Proteomes" id="UP000034917">
    <property type="component" value="Unassembled WGS sequence"/>
</dbReference>